<gene>
    <name evidence="1" type="ORF">ACFOHV_03150</name>
</gene>
<evidence type="ECO:0000313" key="1">
    <source>
        <dbReference type="EMBL" id="MFC3162273.1"/>
    </source>
</evidence>
<proteinExistence type="predicted"/>
<sequence>MKLAYVTLQGRGRTDALIAEVAHLLAADGVRLAGTVQSNHERPDRRKCDMDLAVLPDGPIVRISEDRGDLARGCTLDSGALEQTVVAVQQRLPGAEMLIVNKFGKREAEGKGLVPVIAEALEMGLPVLIGVNGLNLAAFLAFAGEDVFALPADSALIAQWCKASARVEGARASSPSADEPRTRELSLLC</sequence>
<comment type="caution">
    <text evidence="1">The sequence shown here is derived from an EMBL/GenBank/DDBJ whole genome shotgun (WGS) entry which is preliminary data.</text>
</comment>
<accession>A0ABV7HXV4</accession>
<name>A0ABV7HXV4_9HYPH</name>
<dbReference type="InterPro" id="IPR018912">
    <property type="entry name" value="DUF2478"/>
</dbReference>
<dbReference type="Proteomes" id="UP001595647">
    <property type="component" value="Unassembled WGS sequence"/>
</dbReference>
<evidence type="ECO:0000313" key="2">
    <source>
        <dbReference type="Proteomes" id="UP001595647"/>
    </source>
</evidence>
<reference evidence="2" key="1">
    <citation type="journal article" date="2019" name="Int. J. Syst. Evol. Microbiol.">
        <title>The Global Catalogue of Microorganisms (GCM) 10K type strain sequencing project: providing services to taxonomists for standard genome sequencing and annotation.</title>
        <authorList>
            <consortium name="The Broad Institute Genomics Platform"/>
            <consortium name="The Broad Institute Genome Sequencing Center for Infectious Disease"/>
            <person name="Wu L."/>
            <person name="Ma J."/>
        </authorList>
    </citation>
    <scope>NUCLEOTIDE SEQUENCE [LARGE SCALE GENOMIC DNA]</scope>
    <source>
        <strain evidence="2">KCTC 52231</strain>
    </source>
</reference>
<dbReference type="EMBL" id="JBHRTG010000003">
    <property type="protein sequence ID" value="MFC3162273.1"/>
    <property type="molecule type" value="Genomic_DNA"/>
</dbReference>
<organism evidence="1 2">
    <name type="scientific">Ciceribacter thiooxidans</name>
    <dbReference type="NCBI Taxonomy" id="1969821"/>
    <lineage>
        <taxon>Bacteria</taxon>
        <taxon>Pseudomonadati</taxon>
        <taxon>Pseudomonadota</taxon>
        <taxon>Alphaproteobacteria</taxon>
        <taxon>Hyphomicrobiales</taxon>
        <taxon>Rhizobiaceae</taxon>
        <taxon>Ciceribacter</taxon>
    </lineage>
</organism>
<dbReference type="Pfam" id="PF10649">
    <property type="entry name" value="DUF2478"/>
    <property type="match status" value="1"/>
</dbReference>
<protein>
    <submittedName>
        <fullName evidence="1">DUF2478 domain-containing protein</fullName>
    </submittedName>
</protein>
<dbReference type="RefSeq" id="WP_182305200.1">
    <property type="nucleotide sequence ID" value="NZ_CP059896.1"/>
</dbReference>
<keyword evidence="2" id="KW-1185">Reference proteome</keyword>